<protein>
    <submittedName>
        <fullName evidence="2">Ribosomal protein S18 acetylase RimI</fullName>
    </submittedName>
</protein>
<dbReference type="CDD" id="cd04301">
    <property type="entry name" value="NAT_SF"/>
    <property type="match status" value="1"/>
</dbReference>
<proteinExistence type="predicted"/>
<evidence type="ECO:0000259" key="1">
    <source>
        <dbReference type="PROSITE" id="PS51186"/>
    </source>
</evidence>
<dbReference type="Proteomes" id="UP000183529">
    <property type="component" value="Unassembled WGS sequence"/>
</dbReference>
<sequence length="154" mass="17165">MEIRQYAARDLDAVARLFNDYRVFYEQPSNLPLATQFIAERTQANESVILVADSGDGSDGGDHALAGFCQLYPSFCSVEAAPIYVLYDLFVAEHARRSGVATRLLQAAAAHAKCDRKVRMDLTTAKTNLKAQALYESLGWKRDEIFYSYTLTIA</sequence>
<dbReference type="RefSeq" id="WP_065060812.1">
    <property type="nucleotide sequence ID" value="NZ_CADFGN010000001.1"/>
</dbReference>
<feature type="domain" description="N-acetyltransferase" evidence="1">
    <location>
        <begin position="1"/>
        <end position="154"/>
    </location>
</feature>
<accession>A0A1A5XBX9</accession>
<gene>
    <name evidence="2" type="ORF">SAMN05216550_103325</name>
</gene>
<dbReference type="InterPro" id="IPR016181">
    <property type="entry name" value="Acyl_CoA_acyltransferase"/>
</dbReference>
<dbReference type="AlphaFoldDB" id="A0A1A5XBX9"/>
<dbReference type="PANTHER" id="PTHR43072:SF60">
    <property type="entry name" value="L-2,4-DIAMINOBUTYRIC ACID ACETYLTRANSFERASE"/>
    <property type="match status" value="1"/>
</dbReference>
<dbReference type="GO" id="GO:0016747">
    <property type="term" value="F:acyltransferase activity, transferring groups other than amino-acyl groups"/>
    <property type="evidence" value="ECO:0007669"/>
    <property type="project" value="InterPro"/>
</dbReference>
<dbReference type="InterPro" id="IPR000182">
    <property type="entry name" value="GNAT_dom"/>
</dbReference>
<dbReference type="OrthoDB" id="9792929at2"/>
<dbReference type="Gene3D" id="3.40.630.30">
    <property type="match status" value="1"/>
</dbReference>
<reference evidence="2 3" key="1">
    <citation type="submission" date="2016-10" db="EMBL/GenBank/DDBJ databases">
        <authorList>
            <person name="Varghese N."/>
            <person name="Submissions S."/>
        </authorList>
    </citation>
    <scope>NUCLEOTIDE SEQUENCE [LARGE SCALE GENOMIC DNA]</scope>
    <source>
        <strain evidence="2 3">LMG 22274</strain>
    </source>
</reference>
<comment type="caution">
    <text evidence="2">The sequence shown here is derived from an EMBL/GenBank/DDBJ whole genome shotgun (WGS) entry which is preliminary data.</text>
</comment>
<dbReference type="PROSITE" id="PS51186">
    <property type="entry name" value="GNAT"/>
    <property type="match status" value="1"/>
</dbReference>
<keyword evidence="2" id="KW-0687">Ribonucleoprotein</keyword>
<keyword evidence="2" id="KW-0689">Ribosomal protein</keyword>
<dbReference type="GeneID" id="61305981"/>
<dbReference type="SUPFAM" id="SSF55729">
    <property type="entry name" value="Acyl-CoA N-acyltransferases (Nat)"/>
    <property type="match status" value="1"/>
</dbReference>
<name>A0A1A5XBX9_9BURK</name>
<evidence type="ECO:0000313" key="3">
    <source>
        <dbReference type="Proteomes" id="UP000183529"/>
    </source>
</evidence>
<organism evidence="2 3">
    <name type="scientific">Paraburkholderia tropica</name>
    <dbReference type="NCBI Taxonomy" id="92647"/>
    <lineage>
        <taxon>Bacteria</taxon>
        <taxon>Pseudomonadati</taxon>
        <taxon>Pseudomonadota</taxon>
        <taxon>Betaproteobacteria</taxon>
        <taxon>Burkholderiales</taxon>
        <taxon>Burkholderiaceae</taxon>
        <taxon>Paraburkholderia</taxon>
    </lineage>
</organism>
<dbReference type="Pfam" id="PF00583">
    <property type="entry name" value="Acetyltransf_1"/>
    <property type="match status" value="1"/>
</dbReference>
<dbReference type="EMBL" id="FNZM01000003">
    <property type="protein sequence ID" value="SEJ25008.1"/>
    <property type="molecule type" value="Genomic_DNA"/>
</dbReference>
<dbReference type="GO" id="GO:0005840">
    <property type="term" value="C:ribosome"/>
    <property type="evidence" value="ECO:0007669"/>
    <property type="project" value="UniProtKB-KW"/>
</dbReference>
<dbReference type="PANTHER" id="PTHR43072">
    <property type="entry name" value="N-ACETYLTRANSFERASE"/>
    <property type="match status" value="1"/>
</dbReference>
<evidence type="ECO:0000313" key="2">
    <source>
        <dbReference type="EMBL" id="SEJ25008.1"/>
    </source>
</evidence>